<comment type="similarity">
    <text evidence="1">Belongs to the peptidase C48 family.</text>
</comment>
<dbReference type="Proteomes" id="UP000807353">
    <property type="component" value="Unassembled WGS sequence"/>
</dbReference>
<evidence type="ECO:0000256" key="1">
    <source>
        <dbReference type="ARBA" id="ARBA00005234"/>
    </source>
</evidence>
<keyword evidence="5" id="KW-0378">Hydrolase</keyword>
<feature type="region of interest" description="Disordered" evidence="7">
    <location>
        <begin position="734"/>
        <end position="754"/>
    </location>
</feature>
<dbReference type="EMBL" id="MU150232">
    <property type="protein sequence ID" value="KAF9468622.1"/>
    <property type="molecule type" value="Genomic_DNA"/>
</dbReference>
<dbReference type="Gene3D" id="1.10.418.20">
    <property type="match status" value="1"/>
</dbReference>
<feature type="compositionally biased region" description="Basic residues" evidence="7">
    <location>
        <begin position="1018"/>
        <end position="1035"/>
    </location>
</feature>
<evidence type="ECO:0000256" key="6">
    <source>
        <dbReference type="SAM" id="Coils"/>
    </source>
</evidence>
<dbReference type="SUPFAM" id="SSF54001">
    <property type="entry name" value="Cysteine proteinases"/>
    <property type="match status" value="1"/>
</dbReference>
<protein>
    <recommendedName>
        <fullName evidence="8">Ubiquitin-like protease family profile domain-containing protein</fullName>
    </recommendedName>
</protein>
<dbReference type="OrthoDB" id="442460at2759"/>
<feature type="region of interest" description="Disordered" evidence="7">
    <location>
        <begin position="1008"/>
        <end position="1035"/>
    </location>
</feature>
<feature type="compositionally biased region" description="Polar residues" evidence="7">
    <location>
        <begin position="463"/>
        <end position="476"/>
    </location>
</feature>
<evidence type="ECO:0000256" key="3">
    <source>
        <dbReference type="ARBA" id="ARBA00022670"/>
    </source>
</evidence>
<evidence type="ECO:0000259" key="8">
    <source>
        <dbReference type="PROSITE" id="PS50600"/>
    </source>
</evidence>
<gene>
    <name evidence="9" type="ORF">BDZ94DRAFT_683530</name>
</gene>
<feature type="compositionally biased region" description="Polar residues" evidence="7">
    <location>
        <begin position="74"/>
        <end position="88"/>
    </location>
</feature>
<feature type="domain" description="Ubiquitin-like protease family profile" evidence="8">
    <location>
        <begin position="555"/>
        <end position="927"/>
    </location>
</feature>
<dbReference type="GO" id="GO:0005634">
    <property type="term" value="C:nucleus"/>
    <property type="evidence" value="ECO:0007669"/>
    <property type="project" value="TreeGrafter"/>
</dbReference>
<evidence type="ECO:0000256" key="5">
    <source>
        <dbReference type="ARBA" id="ARBA00022801"/>
    </source>
</evidence>
<dbReference type="PANTHER" id="PTHR46896:SF3">
    <property type="entry name" value="FI06413P-RELATED"/>
    <property type="match status" value="1"/>
</dbReference>
<evidence type="ECO:0000256" key="2">
    <source>
        <dbReference type="ARBA" id="ARBA00022553"/>
    </source>
</evidence>
<dbReference type="Pfam" id="PF02902">
    <property type="entry name" value="Peptidase_C48"/>
    <property type="match status" value="2"/>
</dbReference>
<feature type="compositionally biased region" description="Polar residues" evidence="7">
    <location>
        <begin position="659"/>
        <end position="688"/>
    </location>
</feature>
<dbReference type="InterPro" id="IPR003653">
    <property type="entry name" value="Peptidase_C48_C"/>
</dbReference>
<keyword evidence="2" id="KW-0597">Phosphoprotein</keyword>
<dbReference type="PROSITE" id="PS50600">
    <property type="entry name" value="ULP_PROTEASE"/>
    <property type="match status" value="1"/>
</dbReference>
<feature type="region of interest" description="Disordered" evidence="7">
    <location>
        <begin position="659"/>
        <end position="702"/>
    </location>
</feature>
<feature type="coiled-coil region" evidence="6">
    <location>
        <begin position="963"/>
        <end position="990"/>
    </location>
</feature>
<name>A0A9P6CJL7_9AGAR</name>
<feature type="region of interest" description="Disordered" evidence="7">
    <location>
        <begin position="54"/>
        <end position="88"/>
    </location>
</feature>
<evidence type="ECO:0000313" key="9">
    <source>
        <dbReference type="EMBL" id="KAF9468622.1"/>
    </source>
</evidence>
<evidence type="ECO:0000313" key="10">
    <source>
        <dbReference type="Proteomes" id="UP000807353"/>
    </source>
</evidence>
<sequence>MDRIDRDKIAFLHGQSKPMLNMRDASNQISTAKIWNKPPTPISTPTFPRRNQTGNQAMHPHSLTRRVGSPYDNMGSSRNRIPTGKSNAYGNKTATMVLCPSGRTAGLSNFIQGSSNTSRRSVKSADIIEIVDNDEDVGVPVQSDPMNMVDDPPYIPPSKKPKLAVERAVAHPPGNLYRDEPYLSAEKCLPMDGADTIALERQINNQDSDVIEEFSDDSSYVKVGVQRGNVHEKVARFEGVSPPHLDLRVITQKQHNIKGKMKSKSGKRAAVTNSIPKPSTSRIRIKEFFLGTEHKNSEFGYYLSWDSKTNKNTMTIKEDKPGSNANGFQFIFDISKEIRGIKSTQFPIGPDLTVLEFTTSSAYTTGLNRESVNFKMGDSQAIGKITLKFDTDYADWSDANYAALLKWIRQRVHQNETIIGLPAARSMWETVTRSAEIQQAGLLGKRKSAFEESSQDQRPTKRSAPNSVETTAMNESSPPPPDNLSRSSSKPPEPIPMPSRMTVIPQPQRTRDSPPEAAGVLRRSSRKAAPTIERPPSVDLDEVILCYPQGVPGAVNITNADFKRLQPGEFLNDTLIEFGLKLWLRNLESINPELAKQIHVFSSFFYKKLNTKNIEDGYNSVRKWTSKFDLFSKNLHWYLAIIYHPAHILNPPLVVETQSPTTRRRAQTSSVNEIPPTKSVSPRVSPTSATPPAPEIENKDGTVNDSVVEKSLLNFDASCSISVMTDCFRNATEPPDTLEVVPPFPPSEMDIDSGKLQEGKLYDISPTLSDYNSGGVPSPDFDIHDADSSSTGAAEVEQLFANDMDIELASRLSVVKSSNFYGASSEKVQGKQRQSAEVISRAASQEDEGEPSLSSNPVPTTYIFTLDSLNSRHPQAIRQLARYLKLEAKDKRNISETSDPCGKMAAVPVQPNFCDCGLYLVHFAQKFVTDPDRYCHIINTRTKNPPLTTRREDWEESKIADMRENMANDIRRLSVEWKKAKEEARRKEANANTVEVIESTDDEVDIVETISAPGKEKGKGKRSGAPKRGPARRLR</sequence>
<organism evidence="9 10">
    <name type="scientific">Collybia nuda</name>
    <dbReference type="NCBI Taxonomy" id="64659"/>
    <lineage>
        <taxon>Eukaryota</taxon>
        <taxon>Fungi</taxon>
        <taxon>Dikarya</taxon>
        <taxon>Basidiomycota</taxon>
        <taxon>Agaricomycotina</taxon>
        <taxon>Agaricomycetes</taxon>
        <taxon>Agaricomycetidae</taxon>
        <taxon>Agaricales</taxon>
        <taxon>Tricholomatineae</taxon>
        <taxon>Clitocybaceae</taxon>
        <taxon>Collybia</taxon>
    </lineage>
</organism>
<reference evidence="9" key="1">
    <citation type="submission" date="2020-11" db="EMBL/GenBank/DDBJ databases">
        <authorList>
            <consortium name="DOE Joint Genome Institute"/>
            <person name="Ahrendt S."/>
            <person name="Riley R."/>
            <person name="Andreopoulos W."/>
            <person name="Labutti K."/>
            <person name="Pangilinan J."/>
            <person name="Ruiz-Duenas F.J."/>
            <person name="Barrasa J.M."/>
            <person name="Sanchez-Garcia M."/>
            <person name="Camarero S."/>
            <person name="Miyauchi S."/>
            <person name="Serrano A."/>
            <person name="Linde D."/>
            <person name="Babiker R."/>
            <person name="Drula E."/>
            <person name="Ayuso-Fernandez I."/>
            <person name="Pacheco R."/>
            <person name="Padilla G."/>
            <person name="Ferreira P."/>
            <person name="Barriuso J."/>
            <person name="Kellner H."/>
            <person name="Castanera R."/>
            <person name="Alfaro M."/>
            <person name="Ramirez L."/>
            <person name="Pisabarro A.G."/>
            <person name="Kuo A."/>
            <person name="Tritt A."/>
            <person name="Lipzen A."/>
            <person name="He G."/>
            <person name="Yan M."/>
            <person name="Ng V."/>
            <person name="Cullen D."/>
            <person name="Martin F."/>
            <person name="Rosso M.-N."/>
            <person name="Henrissat B."/>
            <person name="Hibbett D."/>
            <person name="Martinez A.T."/>
            <person name="Grigoriev I.V."/>
        </authorList>
    </citation>
    <scope>NUCLEOTIDE SEQUENCE</scope>
    <source>
        <strain evidence="9">CBS 247.69</strain>
    </source>
</reference>
<dbReference type="PANTHER" id="PTHR46896">
    <property type="entry name" value="SENTRIN-SPECIFIC PROTEASE"/>
    <property type="match status" value="1"/>
</dbReference>
<dbReference type="Gene3D" id="3.40.395.10">
    <property type="entry name" value="Adenoviral Proteinase, Chain A"/>
    <property type="match status" value="1"/>
</dbReference>
<proteinExistence type="inferred from homology"/>
<keyword evidence="4" id="KW-0833">Ubl conjugation pathway</keyword>
<dbReference type="InterPro" id="IPR051947">
    <property type="entry name" value="Sentrin-specific_protease"/>
</dbReference>
<dbReference type="GO" id="GO:0016926">
    <property type="term" value="P:protein desumoylation"/>
    <property type="evidence" value="ECO:0007669"/>
    <property type="project" value="TreeGrafter"/>
</dbReference>
<evidence type="ECO:0000256" key="7">
    <source>
        <dbReference type="SAM" id="MobiDB-lite"/>
    </source>
</evidence>
<feature type="region of interest" description="Disordered" evidence="7">
    <location>
        <begin position="443"/>
        <end position="534"/>
    </location>
</feature>
<accession>A0A9P6CJL7</accession>
<keyword evidence="6" id="KW-0175">Coiled coil</keyword>
<evidence type="ECO:0000256" key="4">
    <source>
        <dbReference type="ARBA" id="ARBA00022786"/>
    </source>
</evidence>
<dbReference type="GO" id="GO:0006508">
    <property type="term" value="P:proteolysis"/>
    <property type="evidence" value="ECO:0007669"/>
    <property type="project" value="UniProtKB-KW"/>
</dbReference>
<dbReference type="AlphaFoldDB" id="A0A9P6CJL7"/>
<dbReference type="InterPro" id="IPR038765">
    <property type="entry name" value="Papain-like_cys_pep_sf"/>
</dbReference>
<feature type="region of interest" description="Disordered" evidence="7">
    <location>
        <begin position="825"/>
        <end position="857"/>
    </location>
</feature>
<keyword evidence="3" id="KW-0645">Protease</keyword>
<comment type="caution">
    <text evidence="9">The sequence shown here is derived from an EMBL/GenBank/DDBJ whole genome shotgun (WGS) entry which is preliminary data.</text>
</comment>
<dbReference type="GO" id="GO:0005737">
    <property type="term" value="C:cytoplasm"/>
    <property type="evidence" value="ECO:0007669"/>
    <property type="project" value="TreeGrafter"/>
</dbReference>
<dbReference type="GO" id="GO:0070139">
    <property type="term" value="F:SUMO-specific endopeptidase activity"/>
    <property type="evidence" value="ECO:0007669"/>
    <property type="project" value="TreeGrafter"/>
</dbReference>
<keyword evidence="10" id="KW-1185">Reference proteome</keyword>